<evidence type="ECO:0000313" key="1">
    <source>
        <dbReference type="EMBL" id="AWI83723.1"/>
    </source>
</evidence>
<gene>
    <name evidence="1" type="ORF">CEW88_08540</name>
</gene>
<proteinExistence type="predicted"/>
<protein>
    <submittedName>
        <fullName evidence="1">Uncharacterized protein</fullName>
    </submittedName>
</protein>
<organism evidence="1 2">
    <name type="scientific">Alloyangia pacifica</name>
    <dbReference type="NCBI Taxonomy" id="311180"/>
    <lineage>
        <taxon>Bacteria</taxon>
        <taxon>Pseudomonadati</taxon>
        <taxon>Pseudomonadota</taxon>
        <taxon>Alphaproteobacteria</taxon>
        <taxon>Rhodobacterales</taxon>
        <taxon>Roseobacteraceae</taxon>
        <taxon>Alloyangia</taxon>
    </lineage>
</organism>
<accession>A0A2U8HD61</accession>
<dbReference type="KEGG" id="ypac:CEW88_08540"/>
<name>A0A2U8HD61_9RHOB</name>
<dbReference type="EMBL" id="CP022189">
    <property type="protein sequence ID" value="AWI83723.1"/>
    <property type="molecule type" value="Genomic_DNA"/>
</dbReference>
<dbReference type="Proteomes" id="UP000244915">
    <property type="component" value="Chromosome 1"/>
</dbReference>
<dbReference type="AlphaFoldDB" id="A0A2U8HD61"/>
<sequence length="176" mass="19397">MASRNPAGLLRAGCLRLVRGISQNSGGPFMHDQKQSPPVIGNLAAEAVGLGREIARAARRLDLGRTAHEPAIVARYLAQSGERRPFGPDLEVGLDAVAQVLGRELEGEYLGQAWHSVLAGQDGDGPRYEAAEVMTYTERGEELLQLQRAYERFRFLREEVLDHLSAQHVLLEMSRV</sequence>
<reference evidence="1 2" key="1">
    <citation type="submission" date="2017-06" db="EMBL/GenBank/DDBJ databases">
        <title>Yangia sp. YSBP01 complete genome sequence.</title>
        <authorList>
            <person name="Woo J.-H."/>
            <person name="Kim H.-S."/>
        </authorList>
    </citation>
    <scope>NUCLEOTIDE SEQUENCE [LARGE SCALE GENOMIC DNA]</scope>
    <source>
        <strain evidence="1 2">YSBP01</strain>
    </source>
</reference>
<evidence type="ECO:0000313" key="2">
    <source>
        <dbReference type="Proteomes" id="UP000244915"/>
    </source>
</evidence>